<dbReference type="InterPro" id="IPR011050">
    <property type="entry name" value="Pectin_lyase_fold/virulence"/>
</dbReference>
<dbReference type="InterPro" id="IPR006626">
    <property type="entry name" value="PbH1"/>
</dbReference>
<feature type="domain" description="Right handed beta helix" evidence="1">
    <location>
        <begin position="176"/>
        <end position="333"/>
    </location>
</feature>
<evidence type="ECO:0000259" key="1">
    <source>
        <dbReference type="Pfam" id="PF13229"/>
    </source>
</evidence>
<proteinExistence type="predicted"/>
<sequence length="501" mass="53190">MAVGAVAAAGSAGPAAGAAAAVPTRPHVPLAPTQVIDVRADCGAVGDGVTNDSAAFRTAAQLLEAAGGGTLVIPSGTYVVGDQFHEAGSTAPTPYYQLREVFTVEGVPVTIVGNGATLRMADGLHYGSFDPDTGEPVDMVGVDYAFRAHLGYVMLFKNCTGVVIEDLELDGNCGALVIGGATAPDIHAYGLRFEQCSDVTVTNVHTHHHALDGLSVNWHEYPADGPATPHTFTEVRSQYNGRQAFTWGGGSDIRCYRCSFSHTGRGGVTRAPNGGLDIEPNSATFGRDGYFEDCEFIDNRGPGLASALRTTTDVTFVRCVFWGTEYYSVWVDSPRFVFQDCEIYGTVPRAYGSTEEPVDATQFLGCTFEDRPWTNGAVARLGNYLFSPGGNGNGVLLEDCTLTAHQVRSVYLPDVDTTEVLRRCTFTHEWQEPASTGYLALIIGSHVAGCTFTENYPAGFTKNYTITVNAEVLAGDGDTVVSGPRVTWEGLTGVIPPGTYT</sequence>
<dbReference type="InterPro" id="IPR039448">
    <property type="entry name" value="Beta_helix"/>
</dbReference>
<evidence type="ECO:0000313" key="2">
    <source>
        <dbReference type="EMBL" id="MBZ2196827.1"/>
    </source>
</evidence>
<dbReference type="InterPro" id="IPR012334">
    <property type="entry name" value="Pectin_lyas_fold"/>
</dbReference>
<dbReference type="RefSeq" id="WP_223406061.1">
    <property type="nucleotide sequence ID" value="NZ_JAGSHT010000011.1"/>
</dbReference>
<evidence type="ECO:0000313" key="3">
    <source>
        <dbReference type="Proteomes" id="UP000826651"/>
    </source>
</evidence>
<keyword evidence="3" id="KW-1185">Reference proteome</keyword>
<comment type="caution">
    <text evidence="2">The sequence shown here is derived from an EMBL/GenBank/DDBJ whole genome shotgun (WGS) entry which is preliminary data.</text>
</comment>
<reference evidence="2 3" key="1">
    <citation type="submission" date="2021-04" db="EMBL/GenBank/DDBJ databases">
        <title>Ruania sp. nov., isolated from sandy soil of mangrove forest.</title>
        <authorList>
            <person name="Ge X."/>
            <person name="Huang R."/>
            <person name="Liu W."/>
        </authorList>
    </citation>
    <scope>NUCLEOTIDE SEQUENCE [LARGE SCALE GENOMIC DNA]</scope>
    <source>
        <strain evidence="2 3">N2-46</strain>
    </source>
</reference>
<accession>A0ABS7S9N4</accession>
<dbReference type="Gene3D" id="2.160.20.10">
    <property type="entry name" value="Single-stranded right-handed beta-helix, Pectin lyase-like"/>
    <property type="match status" value="1"/>
</dbReference>
<protein>
    <recommendedName>
        <fullName evidence="1">Right handed beta helix domain-containing protein</fullName>
    </recommendedName>
</protein>
<name>A0ABS7S9N4_9MICO</name>
<dbReference type="SUPFAM" id="SSF51126">
    <property type="entry name" value="Pectin lyase-like"/>
    <property type="match status" value="1"/>
</dbReference>
<gene>
    <name evidence="2" type="ORF">KCQ71_11725</name>
</gene>
<dbReference type="SMART" id="SM00710">
    <property type="entry name" value="PbH1"/>
    <property type="match status" value="5"/>
</dbReference>
<organism evidence="2 3">
    <name type="scientific">Occultella gossypii</name>
    <dbReference type="NCBI Taxonomy" id="2800820"/>
    <lineage>
        <taxon>Bacteria</taxon>
        <taxon>Bacillati</taxon>
        <taxon>Actinomycetota</taxon>
        <taxon>Actinomycetes</taxon>
        <taxon>Micrococcales</taxon>
        <taxon>Ruaniaceae</taxon>
        <taxon>Occultella</taxon>
    </lineage>
</organism>
<dbReference type="EMBL" id="JAGSHT010000011">
    <property type="protein sequence ID" value="MBZ2196827.1"/>
    <property type="molecule type" value="Genomic_DNA"/>
</dbReference>
<dbReference type="Proteomes" id="UP000826651">
    <property type="component" value="Unassembled WGS sequence"/>
</dbReference>
<dbReference type="Pfam" id="PF13229">
    <property type="entry name" value="Beta_helix"/>
    <property type="match status" value="1"/>
</dbReference>